<organism evidence="2 3">
    <name type="scientific">Actinoallomurus vinaceus</name>
    <dbReference type="NCBI Taxonomy" id="1080074"/>
    <lineage>
        <taxon>Bacteria</taxon>
        <taxon>Bacillati</taxon>
        <taxon>Actinomycetota</taxon>
        <taxon>Actinomycetes</taxon>
        <taxon>Streptosporangiales</taxon>
        <taxon>Thermomonosporaceae</taxon>
        <taxon>Actinoallomurus</taxon>
    </lineage>
</organism>
<reference evidence="3" key="1">
    <citation type="journal article" date="2019" name="Int. J. Syst. Evol. Microbiol.">
        <title>The Global Catalogue of Microorganisms (GCM) 10K type strain sequencing project: providing services to taxonomists for standard genome sequencing and annotation.</title>
        <authorList>
            <consortium name="The Broad Institute Genomics Platform"/>
            <consortium name="The Broad Institute Genome Sequencing Center for Infectious Disease"/>
            <person name="Wu L."/>
            <person name="Ma J."/>
        </authorList>
    </citation>
    <scope>NUCLEOTIDE SEQUENCE [LARGE SCALE GENOMIC DNA]</scope>
    <source>
        <strain evidence="3">JCM 17939</strain>
    </source>
</reference>
<gene>
    <name evidence="2" type="ORF">GCM10023196_059650</name>
</gene>
<keyword evidence="3" id="KW-1185">Reference proteome</keyword>
<name>A0ABP8UG61_9ACTN</name>
<comment type="caution">
    <text evidence="2">The sequence shown here is derived from an EMBL/GenBank/DDBJ whole genome shotgun (WGS) entry which is preliminary data.</text>
</comment>
<keyword evidence="1" id="KW-0732">Signal</keyword>
<evidence type="ECO:0000313" key="3">
    <source>
        <dbReference type="Proteomes" id="UP001501442"/>
    </source>
</evidence>
<protein>
    <submittedName>
        <fullName evidence="2">Uncharacterized protein</fullName>
    </submittedName>
</protein>
<proteinExistence type="predicted"/>
<sequence>MIMNHAFGRRVATAAAALAATGAAVFAISGTASAAPIKDTHPTTVVSRSTVTVEHGYRAGGRHDDDRSGDRYRGDDRHHGDLGGRRWYGHRHWKHDGIRYFVDHGRLYRLSGHRLYYWRDGAWRFVRHLDGLNIRAYR</sequence>
<evidence type="ECO:0000313" key="2">
    <source>
        <dbReference type="EMBL" id="GAA4631198.1"/>
    </source>
</evidence>
<feature type="signal peptide" evidence="1">
    <location>
        <begin position="1"/>
        <end position="34"/>
    </location>
</feature>
<feature type="chain" id="PRO_5046102238" evidence="1">
    <location>
        <begin position="35"/>
        <end position="138"/>
    </location>
</feature>
<accession>A0ABP8UG61</accession>
<dbReference type="Proteomes" id="UP001501442">
    <property type="component" value="Unassembled WGS sequence"/>
</dbReference>
<evidence type="ECO:0000256" key="1">
    <source>
        <dbReference type="SAM" id="SignalP"/>
    </source>
</evidence>
<dbReference type="EMBL" id="BAABHK010000009">
    <property type="protein sequence ID" value="GAA4631198.1"/>
    <property type="molecule type" value="Genomic_DNA"/>
</dbReference>